<feature type="chain" id="PRO_5045781610" evidence="1">
    <location>
        <begin position="19"/>
        <end position="172"/>
    </location>
</feature>
<dbReference type="EMBL" id="CP089984">
    <property type="protein sequence ID" value="WXB14624.1"/>
    <property type="molecule type" value="Genomic_DNA"/>
</dbReference>
<gene>
    <name evidence="2" type="ORF">LZC94_43220</name>
</gene>
<keyword evidence="3" id="KW-1185">Reference proteome</keyword>
<sequence>MNALLVPRAAIFALATCALMPMGCRNLSRFSTTSGHYEGTVVSGTFVRANIDDGTRMCLTIDTDQLQTAPGAISTSDGRFSATALRQIPQVWHDPLSSLSFGEGRERNLIYMAAASSDAGAGGDVTVIISLMESGDVEVRLLRGGASASPAAAATNIFGVFILHQTGGNCPF</sequence>
<protein>
    <submittedName>
        <fullName evidence="2">Uncharacterized protein</fullName>
    </submittedName>
</protein>
<evidence type="ECO:0000256" key="1">
    <source>
        <dbReference type="SAM" id="SignalP"/>
    </source>
</evidence>
<name>A0ABZ2LYD3_9BACT</name>
<dbReference type="RefSeq" id="WP_394824248.1">
    <property type="nucleotide sequence ID" value="NZ_CP089984.1"/>
</dbReference>
<proteinExistence type="predicted"/>
<evidence type="ECO:0000313" key="2">
    <source>
        <dbReference type="EMBL" id="WXB14624.1"/>
    </source>
</evidence>
<feature type="signal peptide" evidence="1">
    <location>
        <begin position="1"/>
        <end position="18"/>
    </location>
</feature>
<accession>A0ABZ2LYD3</accession>
<keyword evidence="1" id="KW-0732">Signal</keyword>
<reference evidence="2 3" key="1">
    <citation type="submission" date="2021-12" db="EMBL/GenBank/DDBJ databases">
        <title>Discovery of the Pendulisporaceae a myxobacterial family with distinct sporulation behavior and unique specialized metabolism.</title>
        <authorList>
            <person name="Garcia R."/>
            <person name="Popoff A."/>
            <person name="Bader C.D."/>
            <person name="Loehr J."/>
            <person name="Walesch S."/>
            <person name="Walt C."/>
            <person name="Boldt J."/>
            <person name="Bunk B."/>
            <person name="Haeckl F.J.F.P.J."/>
            <person name="Gunesch A.P."/>
            <person name="Birkelbach J."/>
            <person name="Nuebel U."/>
            <person name="Pietschmann T."/>
            <person name="Bach T."/>
            <person name="Mueller R."/>
        </authorList>
    </citation>
    <scope>NUCLEOTIDE SEQUENCE [LARGE SCALE GENOMIC DNA]</scope>
    <source>
        <strain evidence="2 3">MSr11954</strain>
    </source>
</reference>
<evidence type="ECO:0000313" key="3">
    <source>
        <dbReference type="Proteomes" id="UP001370348"/>
    </source>
</evidence>
<dbReference type="Proteomes" id="UP001370348">
    <property type="component" value="Chromosome"/>
</dbReference>
<organism evidence="2 3">
    <name type="scientific">Pendulispora albinea</name>
    <dbReference type="NCBI Taxonomy" id="2741071"/>
    <lineage>
        <taxon>Bacteria</taxon>
        <taxon>Pseudomonadati</taxon>
        <taxon>Myxococcota</taxon>
        <taxon>Myxococcia</taxon>
        <taxon>Myxococcales</taxon>
        <taxon>Sorangiineae</taxon>
        <taxon>Pendulisporaceae</taxon>
        <taxon>Pendulispora</taxon>
    </lineage>
</organism>